<organism evidence="2 3">
    <name type="scientific">Bucco capensis</name>
    <name type="common">collared puffbird</name>
    <dbReference type="NCBI Taxonomy" id="135168"/>
    <lineage>
        <taxon>Eukaryota</taxon>
        <taxon>Metazoa</taxon>
        <taxon>Chordata</taxon>
        <taxon>Craniata</taxon>
        <taxon>Vertebrata</taxon>
        <taxon>Euteleostomi</taxon>
        <taxon>Archelosauria</taxon>
        <taxon>Archosauria</taxon>
        <taxon>Dinosauria</taxon>
        <taxon>Saurischia</taxon>
        <taxon>Theropoda</taxon>
        <taxon>Coelurosauria</taxon>
        <taxon>Aves</taxon>
        <taxon>Neognathae</taxon>
        <taxon>Neoaves</taxon>
        <taxon>Telluraves</taxon>
        <taxon>Coraciimorphae</taxon>
        <taxon>Piciformes</taxon>
        <taxon>Bucconidae</taxon>
        <taxon>Bucco</taxon>
    </lineage>
</organism>
<dbReference type="Proteomes" id="UP000534107">
    <property type="component" value="Unassembled WGS sequence"/>
</dbReference>
<dbReference type="InterPro" id="IPR036860">
    <property type="entry name" value="SH2_dom_sf"/>
</dbReference>
<evidence type="ECO:0000313" key="3">
    <source>
        <dbReference type="Proteomes" id="UP000534107"/>
    </source>
</evidence>
<proteinExistence type="predicted"/>
<evidence type="ECO:0000313" key="2">
    <source>
        <dbReference type="EMBL" id="NXH13314.1"/>
    </source>
</evidence>
<feature type="non-terminal residue" evidence="2">
    <location>
        <position position="1"/>
    </location>
</feature>
<keyword evidence="1" id="KW-0727">SH2 domain</keyword>
<name>A0A7K9HKR2_9PICI</name>
<dbReference type="SUPFAM" id="SSF55550">
    <property type="entry name" value="SH2 domain"/>
    <property type="match status" value="1"/>
</dbReference>
<accession>A0A7K9HKR2</accession>
<sequence length="56" mass="6680">RGKDRCRHFVLDQGLDGYYMILGEKSAHRKLEELLEYYMVTPVIPYQEFLTIPCSR</sequence>
<dbReference type="GO" id="GO:0005737">
    <property type="term" value="C:cytoplasm"/>
    <property type="evidence" value="ECO:0007669"/>
    <property type="project" value="TreeGrafter"/>
</dbReference>
<dbReference type="OrthoDB" id="6108017at2759"/>
<feature type="non-terminal residue" evidence="2">
    <location>
        <position position="56"/>
    </location>
</feature>
<dbReference type="Gene3D" id="3.30.505.10">
    <property type="entry name" value="SH2 domain"/>
    <property type="match status" value="1"/>
</dbReference>
<keyword evidence="3" id="KW-1185">Reference proteome</keyword>
<dbReference type="EMBL" id="VWZO01006906">
    <property type="protein sequence ID" value="NXH13314.1"/>
    <property type="molecule type" value="Genomic_DNA"/>
</dbReference>
<evidence type="ECO:0000256" key="1">
    <source>
        <dbReference type="ARBA" id="ARBA00022999"/>
    </source>
</evidence>
<dbReference type="AlphaFoldDB" id="A0A7K9HKR2"/>
<dbReference type="PANTHER" id="PTHR14388">
    <property type="entry name" value="T CELL-SPECIFIC ADAPTER PROTEIN TSAD"/>
    <property type="match status" value="1"/>
</dbReference>
<gene>
    <name evidence="2" type="primary">Sh2d2a_0</name>
    <name evidence="2" type="ORF">BUCCAP_R13328</name>
</gene>
<reference evidence="2 3" key="1">
    <citation type="submission" date="2019-09" db="EMBL/GenBank/DDBJ databases">
        <title>Bird 10,000 Genomes (B10K) Project - Family phase.</title>
        <authorList>
            <person name="Zhang G."/>
        </authorList>
    </citation>
    <scope>NUCLEOTIDE SEQUENCE [LARGE SCALE GENOMIC DNA]</scope>
    <source>
        <strain evidence="2">B10K-DU-001-16</strain>
        <tissue evidence="2">Muscle</tissue>
    </source>
</reference>
<protein>
    <submittedName>
        <fullName evidence="2">SH22A protein</fullName>
    </submittedName>
</protein>
<comment type="caution">
    <text evidence="2">The sequence shown here is derived from an EMBL/GenBank/DDBJ whole genome shotgun (WGS) entry which is preliminary data.</text>
</comment>
<dbReference type="PANTHER" id="PTHR14388:SF9">
    <property type="entry name" value="SH2 DOMAIN-CONTAINING PROTEIN 2A"/>
    <property type="match status" value="1"/>
</dbReference>